<evidence type="ECO:0000256" key="1">
    <source>
        <dbReference type="ARBA" id="ARBA00004651"/>
    </source>
</evidence>
<dbReference type="PANTHER" id="PTHR23513:SF6">
    <property type="entry name" value="MAJOR FACILITATOR SUPERFAMILY ASSOCIATED DOMAIN-CONTAINING PROTEIN"/>
    <property type="match status" value="1"/>
</dbReference>
<comment type="caution">
    <text evidence="7">The sequence shown here is derived from an EMBL/GenBank/DDBJ whole genome shotgun (WGS) entry which is preliminary data.</text>
</comment>
<feature type="transmembrane region" description="Helical" evidence="6">
    <location>
        <begin position="176"/>
        <end position="201"/>
    </location>
</feature>
<dbReference type="Gene3D" id="1.20.1250.20">
    <property type="entry name" value="MFS general substrate transporter like domains"/>
    <property type="match status" value="1"/>
</dbReference>
<keyword evidence="2" id="KW-1003">Cell membrane</keyword>
<proteinExistence type="predicted"/>
<evidence type="ECO:0000256" key="6">
    <source>
        <dbReference type="SAM" id="Phobius"/>
    </source>
</evidence>
<evidence type="ECO:0000256" key="4">
    <source>
        <dbReference type="ARBA" id="ARBA00022989"/>
    </source>
</evidence>
<gene>
    <name evidence="7" type="ORF">C7B43_20550</name>
</gene>
<dbReference type="PANTHER" id="PTHR23513">
    <property type="entry name" value="INTEGRAL MEMBRANE EFFLUX PROTEIN-RELATED"/>
    <property type="match status" value="1"/>
</dbReference>
<evidence type="ECO:0000313" key="7">
    <source>
        <dbReference type="EMBL" id="PSR22752.1"/>
    </source>
</evidence>
<organism evidence="7 8">
    <name type="scientific">Sulfobacillus benefaciens</name>
    <dbReference type="NCBI Taxonomy" id="453960"/>
    <lineage>
        <taxon>Bacteria</taxon>
        <taxon>Bacillati</taxon>
        <taxon>Bacillota</taxon>
        <taxon>Clostridia</taxon>
        <taxon>Eubacteriales</taxon>
        <taxon>Clostridiales Family XVII. Incertae Sedis</taxon>
        <taxon>Sulfobacillus</taxon>
    </lineage>
</organism>
<evidence type="ECO:0000256" key="2">
    <source>
        <dbReference type="ARBA" id="ARBA00022475"/>
    </source>
</evidence>
<dbReference type="GO" id="GO:0022857">
    <property type="term" value="F:transmembrane transporter activity"/>
    <property type="evidence" value="ECO:0007669"/>
    <property type="project" value="InterPro"/>
</dbReference>
<accession>A0A2T2WKJ5</accession>
<dbReference type="SUPFAM" id="SSF103473">
    <property type="entry name" value="MFS general substrate transporter"/>
    <property type="match status" value="1"/>
</dbReference>
<dbReference type="EMBL" id="PXYT01000104">
    <property type="protein sequence ID" value="PSR22752.1"/>
    <property type="molecule type" value="Genomic_DNA"/>
</dbReference>
<dbReference type="Pfam" id="PF07690">
    <property type="entry name" value="MFS_1"/>
    <property type="match status" value="1"/>
</dbReference>
<keyword evidence="4 6" id="KW-1133">Transmembrane helix</keyword>
<evidence type="ECO:0008006" key="9">
    <source>
        <dbReference type="Google" id="ProtNLM"/>
    </source>
</evidence>
<keyword evidence="3 6" id="KW-0812">Transmembrane</keyword>
<keyword evidence="5 6" id="KW-0472">Membrane</keyword>
<evidence type="ECO:0000313" key="8">
    <source>
        <dbReference type="Proteomes" id="UP000242699"/>
    </source>
</evidence>
<dbReference type="Proteomes" id="UP000242699">
    <property type="component" value="Unassembled WGS sequence"/>
</dbReference>
<name>A0A2T2WKJ5_9FIRM</name>
<dbReference type="GO" id="GO:0005886">
    <property type="term" value="C:plasma membrane"/>
    <property type="evidence" value="ECO:0007669"/>
    <property type="project" value="UniProtKB-SubCell"/>
</dbReference>
<evidence type="ECO:0000256" key="3">
    <source>
        <dbReference type="ARBA" id="ARBA00022692"/>
    </source>
</evidence>
<sequence length="260" mass="27926">MARIGYVCPKCSSHQSGSAARFTERHPSGAGKIPFAGYRDDIPSGRARVYDLLCGSVVSLNTVVKKGESHMGTEAASRTVWRQSTFLILLSGQWISQLGDVAFNLALYWYVLTATHRPVLLGLVGALAGVGNLFAVVSGVWVDRWNRRTILIVTDTIRGVLILGLLAWILQQHHFVLVALGVTVLLVNIGGSMFNPAMMAFTPQVITSDQLMQANGVLQSAAYIAQLAGYAFGGVMIALLGVNTLFLTDGISFFGSRPSP</sequence>
<feature type="transmembrane region" description="Helical" evidence="6">
    <location>
        <begin position="222"/>
        <end position="246"/>
    </location>
</feature>
<reference evidence="7 8" key="1">
    <citation type="journal article" date="2014" name="BMC Genomics">
        <title>Comparison of environmental and isolate Sulfobacillus genomes reveals diverse carbon, sulfur, nitrogen, and hydrogen metabolisms.</title>
        <authorList>
            <person name="Justice N.B."/>
            <person name="Norman A."/>
            <person name="Brown C.T."/>
            <person name="Singh A."/>
            <person name="Thomas B.C."/>
            <person name="Banfield J.F."/>
        </authorList>
    </citation>
    <scope>NUCLEOTIDE SEQUENCE [LARGE SCALE GENOMIC DNA]</scope>
    <source>
        <strain evidence="7">AMDSBA1</strain>
    </source>
</reference>
<dbReference type="AlphaFoldDB" id="A0A2T2WKJ5"/>
<dbReference type="CDD" id="cd06173">
    <property type="entry name" value="MFS_MefA_like"/>
    <property type="match status" value="1"/>
</dbReference>
<feature type="transmembrane region" description="Helical" evidence="6">
    <location>
        <begin position="118"/>
        <end position="142"/>
    </location>
</feature>
<dbReference type="InterPro" id="IPR036259">
    <property type="entry name" value="MFS_trans_sf"/>
</dbReference>
<evidence type="ECO:0000256" key="5">
    <source>
        <dbReference type="ARBA" id="ARBA00023136"/>
    </source>
</evidence>
<comment type="subcellular location">
    <subcellularLocation>
        <location evidence="1">Cell membrane</location>
        <topology evidence="1">Multi-pass membrane protein</topology>
    </subcellularLocation>
</comment>
<protein>
    <recommendedName>
        <fullName evidence="9">Major facilitator superfamily (MFS) profile domain-containing protein</fullName>
    </recommendedName>
</protein>
<feature type="transmembrane region" description="Helical" evidence="6">
    <location>
        <begin position="149"/>
        <end position="170"/>
    </location>
</feature>
<dbReference type="InterPro" id="IPR011701">
    <property type="entry name" value="MFS"/>
</dbReference>
<feature type="transmembrane region" description="Helical" evidence="6">
    <location>
        <begin position="86"/>
        <end position="112"/>
    </location>
</feature>